<dbReference type="SUPFAM" id="SSF53822">
    <property type="entry name" value="Periplasmic binding protein-like I"/>
    <property type="match status" value="1"/>
</dbReference>
<dbReference type="PROSITE" id="PS51257">
    <property type="entry name" value="PROKAR_LIPOPROTEIN"/>
    <property type="match status" value="1"/>
</dbReference>
<evidence type="ECO:0000256" key="6">
    <source>
        <dbReference type="ARBA" id="ARBA00023237"/>
    </source>
</evidence>
<keyword evidence="2" id="KW-0133">Cell shape</keyword>
<dbReference type="GO" id="GO:0009252">
    <property type="term" value="P:peptidoglycan biosynthetic process"/>
    <property type="evidence" value="ECO:0007669"/>
    <property type="project" value="UniProtKB-KW"/>
</dbReference>
<evidence type="ECO:0000256" key="3">
    <source>
        <dbReference type="ARBA" id="ARBA00022984"/>
    </source>
</evidence>
<proteinExistence type="predicted"/>
<dbReference type="AlphaFoldDB" id="A0A9X0WFT0"/>
<dbReference type="EMBL" id="NRSD01000001">
    <property type="protein sequence ID" value="MBK1643357.1"/>
    <property type="molecule type" value="Genomic_DNA"/>
</dbReference>
<dbReference type="Gene3D" id="1.25.40.650">
    <property type="match status" value="1"/>
</dbReference>
<gene>
    <name evidence="8" type="ORF">CKO25_01535</name>
</gene>
<keyword evidence="3" id="KW-0573">Peptidoglycan synthesis</keyword>
<dbReference type="GO" id="GO:0030234">
    <property type="term" value="F:enzyme regulator activity"/>
    <property type="evidence" value="ECO:0007669"/>
    <property type="project" value="TreeGrafter"/>
</dbReference>
<evidence type="ECO:0000256" key="4">
    <source>
        <dbReference type="ARBA" id="ARBA00023136"/>
    </source>
</evidence>
<evidence type="ECO:0000256" key="7">
    <source>
        <dbReference type="ARBA" id="ARBA00023288"/>
    </source>
</evidence>
<dbReference type="Pfam" id="PF04348">
    <property type="entry name" value="LppC"/>
    <property type="match status" value="1"/>
</dbReference>
<evidence type="ECO:0000256" key="1">
    <source>
        <dbReference type="ARBA" id="ARBA00022729"/>
    </source>
</evidence>
<keyword evidence="4" id="KW-0472">Membrane</keyword>
<keyword evidence="7" id="KW-0449">Lipoprotein</keyword>
<keyword evidence="6" id="KW-0998">Cell outer membrane</keyword>
<dbReference type="GO" id="GO:0008360">
    <property type="term" value="P:regulation of cell shape"/>
    <property type="evidence" value="ECO:0007669"/>
    <property type="project" value="UniProtKB-KW"/>
</dbReference>
<dbReference type="GO" id="GO:0031241">
    <property type="term" value="C:periplasmic side of cell outer membrane"/>
    <property type="evidence" value="ECO:0007669"/>
    <property type="project" value="TreeGrafter"/>
</dbReference>
<dbReference type="Gene3D" id="3.40.50.2300">
    <property type="match status" value="2"/>
</dbReference>
<reference evidence="8 9" key="1">
    <citation type="journal article" date="2020" name="Microorganisms">
        <title>Osmotic Adaptation and Compatible Solute Biosynthesis of Phototrophic Bacteria as Revealed from Genome Analyses.</title>
        <authorList>
            <person name="Imhoff J.F."/>
            <person name="Rahn T."/>
            <person name="Kunzel S."/>
            <person name="Keller A."/>
            <person name="Neulinger S.C."/>
        </authorList>
    </citation>
    <scope>NUCLEOTIDE SEQUENCE [LARGE SCALE GENOMIC DNA]</scope>
    <source>
        <strain evidence="8 9">DSM 21303</strain>
    </source>
</reference>
<evidence type="ECO:0000313" key="8">
    <source>
        <dbReference type="EMBL" id="MBK1643357.1"/>
    </source>
</evidence>
<evidence type="ECO:0000256" key="2">
    <source>
        <dbReference type="ARBA" id="ARBA00022960"/>
    </source>
</evidence>
<keyword evidence="1" id="KW-0732">Signal</keyword>
<keyword evidence="5" id="KW-0564">Palmitate</keyword>
<evidence type="ECO:0000313" key="9">
    <source>
        <dbReference type="Proteomes" id="UP001138802"/>
    </source>
</evidence>
<dbReference type="PANTHER" id="PTHR38038">
    <property type="entry name" value="PENICILLIN-BINDING PROTEIN ACTIVATOR LPOA"/>
    <property type="match status" value="1"/>
</dbReference>
<comment type="caution">
    <text evidence="8">The sequence shown here is derived from an EMBL/GenBank/DDBJ whole genome shotgun (WGS) entry which is preliminary data.</text>
</comment>
<dbReference type="InterPro" id="IPR028082">
    <property type="entry name" value="Peripla_BP_I"/>
</dbReference>
<dbReference type="InterPro" id="IPR011990">
    <property type="entry name" value="TPR-like_helical_dom_sf"/>
</dbReference>
<dbReference type="RefSeq" id="WP_200386126.1">
    <property type="nucleotide sequence ID" value="NZ_NRSD01000001.1"/>
</dbReference>
<dbReference type="Gene3D" id="1.25.40.10">
    <property type="entry name" value="Tetratricopeptide repeat domain"/>
    <property type="match status" value="1"/>
</dbReference>
<name>A0A9X0WFT0_9GAMM</name>
<evidence type="ECO:0000256" key="5">
    <source>
        <dbReference type="ARBA" id="ARBA00023139"/>
    </source>
</evidence>
<dbReference type="InterPro" id="IPR007443">
    <property type="entry name" value="LpoA"/>
</dbReference>
<dbReference type="Proteomes" id="UP001138802">
    <property type="component" value="Unassembled WGS sequence"/>
</dbReference>
<accession>A0A9X0WFT0</accession>
<keyword evidence="9" id="KW-1185">Reference proteome</keyword>
<organism evidence="8 9">
    <name type="scientific">Thiocapsa imhoffii</name>
    <dbReference type="NCBI Taxonomy" id="382777"/>
    <lineage>
        <taxon>Bacteria</taxon>
        <taxon>Pseudomonadati</taxon>
        <taxon>Pseudomonadota</taxon>
        <taxon>Gammaproteobacteria</taxon>
        <taxon>Chromatiales</taxon>
        <taxon>Chromatiaceae</taxon>
        <taxon>Thiocapsa</taxon>
    </lineage>
</organism>
<protein>
    <submittedName>
        <fullName evidence="8">Penicillin-binding protein activator</fullName>
    </submittedName>
</protein>
<dbReference type="CDD" id="cd06339">
    <property type="entry name" value="PBP1_YraM_LppC_lipoprotein-like"/>
    <property type="match status" value="1"/>
</dbReference>
<sequence length="604" mass="64010">MLKNRVHRRRLSSSIAWSIASILAMLAGCAVVPTHDTGQLLASVPSDALASAERLAAQGQADAAVAAYLQLAENAVPPAREQLRLQAARTALSTGNTQTAQQTIAQIERTGLTPGQREQMLLLEADLALLDGRPHDAIARLQAMQPRALPTDLKIQRLGTLAAAQRLAQQPVAAADSLIALDRLLGDESARLLNQVSLLSTLSALSADELEHLARTGRGPIRGWAELAQLARTAGADPVEFEQRFRAQSAARLARPGLARAYVEMLSGGYAAGDRVAVLLPSSGRFAGAANAIKEGIEAASRADRTGQRPRLEFIDSSDAARVRALYSEAISGGATQVIGPLQKVSVDALADGPALAVPTLALNQTTSDRQPPKNLFQFALSPENEAADAATKAAAMDLKHAAILYPEGPWGERLAHAFRDQWRRLGGTVTAQIRYDPTASTHPNAIAELLDTANTEIVFLVATNELAHKLFPQIRLASSQITVISTSHVYSGVFDAGQDQALAGLYFVDVPWMLDDSAEDTLSRRRLNGDSFTVADPLARLSAMGIDAYRIAPRLPALAQSAGSYYPGQTGGLSLDALGRVQRQLALGRFSTSGVSAVSAAAH</sequence>
<dbReference type="PANTHER" id="PTHR38038:SF1">
    <property type="entry name" value="PENICILLIN-BINDING PROTEIN ACTIVATOR LPOA"/>
    <property type="match status" value="1"/>
</dbReference>